<evidence type="ECO:0000256" key="1">
    <source>
        <dbReference type="SAM" id="MobiDB-lite"/>
    </source>
</evidence>
<name>V4LCU8_EUTSA</name>
<dbReference type="EMBL" id="KI517464">
    <property type="protein sequence ID" value="ESQ40222.1"/>
    <property type="molecule type" value="Genomic_DNA"/>
</dbReference>
<feature type="region of interest" description="Disordered" evidence="1">
    <location>
        <begin position="1"/>
        <end position="20"/>
    </location>
</feature>
<accession>V4LCU8</accession>
<evidence type="ECO:0000313" key="3">
    <source>
        <dbReference type="Proteomes" id="UP000030689"/>
    </source>
</evidence>
<dbReference type="Proteomes" id="UP000030689">
    <property type="component" value="Unassembled WGS sequence"/>
</dbReference>
<evidence type="ECO:0000313" key="2">
    <source>
        <dbReference type="EMBL" id="ESQ40222.1"/>
    </source>
</evidence>
<dbReference type="Gramene" id="ESQ40222">
    <property type="protein sequence ID" value="ESQ40222"/>
    <property type="gene ID" value="EUTSA_v10015188mg"/>
</dbReference>
<dbReference type="KEGG" id="eus:EUTSA_v10015188mg"/>
<protein>
    <submittedName>
        <fullName evidence="2">Uncharacterized protein</fullName>
    </submittedName>
</protein>
<reference evidence="2 3" key="1">
    <citation type="journal article" date="2013" name="Front. Plant Sci.">
        <title>The Reference Genome of the Halophytic Plant Eutrema salsugineum.</title>
        <authorList>
            <person name="Yang R."/>
            <person name="Jarvis D.E."/>
            <person name="Chen H."/>
            <person name="Beilstein M.A."/>
            <person name="Grimwood J."/>
            <person name="Jenkins J."/>
            <person name="Shu S."/>
            <person name="Prochnik S."/>
            <person name="Xin M."/>
            <person name="Ma C."/>
            <person name="Schmutz J."/>
            <person name="Wing R.A."/>
            <person name="Mitchell-Olds T."/>
            <person name="Schumaker K.S."/>
            <person name="Wang X."/>
        </authorList>
    </citation>
    <scope>NUCLEOTIDE SEQUENCE [LARGE SCALE GENOMIC DNA]</scope>
</reference>
<sequence>MGKSTVQDPSFSPYSSARDSFSSLPVVEFAKYRDEYTVSSSYSLSSTIPSSQFLLLCFITYSVSEIDFLPKWRL</sequence>
<organism evidence="2 3">
    <name type="scientific">Eutrema salsugineum</name>
    <name type="common">Saltwater cress</name>
    <name type="synonym">Sisymbrium salsugineum</name>
    <dbReference type="NCBI Taxonomy" id="72664"/>
    <lineage>
        <taxon>Eukaryota</taxon>
        <taxon>Viridiplantae</taxon>
        <taxon>Streptophyta</taxon>
        <taxon>Embryophyta</taxon>
        <taxon>Tracheophyta</taxon>
        <taxon>Spermatophyta</taxon>
        <taxon>Magnoliopsida</taxon>
        <taxon>eudicotyledons</taxon>
        <taxon>Gunneridae</taxon>
        <taxon>Pentapetalae</taxon>
        <taxon>rosids</taxon>
        <taxon>malvids</taxon>
        <taxon>Brassicales</taxon>
        <taxon>Brassicaceae</taxon>
        <taxon>Eutremeae</taxon>
        <taxon>Eutrema</taxon>
    </lineage>
</organism>
<gene>
    <name evidence="2" type="ORF">EUTSA_v10015188mg</name>
</gene>
<keyword evidence="3" id="KW-1185">Reference proteome</keyword>
<dbReference type="AlphaFoldDB" id="V4LCU8"/>
<proteinExistence type="predicted"/>